<keyword evidence="1" id="KW-0812">Transmembrane</keyword>
<feature type="transmembrane region" description="Helical" evidence="1">
    <location>
        <begin position="121"/>
        <end position="141"/>
    </location>
</feature>
<dbReference type="EMBL" id="JYDT01000007">
    <property type="protein sequence ID" value="KRY92358.1"/>
    <property type="molecule type" value="Genomic_DNA"/>
</dbReference>
<accession>A0A0V1G206</accession>
<evidence type="ECO:0000313" key="3">
    <source>
        <dbReference type="Proteomes" id="UP000054995"/>
    </source>
</evidence>
<dbReference type="Proteomes" id="UP000054995">
    <property type="component" value="Unassembled WGS sequence"/>
</dbReference>
<gene>
    <name evidence="2" type="ORF">T4D_2161</name>
</gene>
<evidence type="ECO:0000313" key="2">
    <source>
        <dbReference type="EMBL" id="KRY92358.1"/>
    </source>
</evidence>
<proteinExistence type="predicted"/>
<keyword evidence="3" id="KW-1185">Reference proteome</keyword>
<reference evidence="2 3" key="1">
    <citation type="submission" date="2015-01" db="EMBL/GenBank/DDBJ databases">
        <title>Evolution of Trichinella species and genotypes.</title>
        <authorList>
            <person name="Korhonen P.K."/>
            <person name="Edoardo P."/>
            <person name="Giuseppe L.R."/>
            <person name="Gasser R.B."/>
        </authorList>
    </citation>
    <scope>NUCLEOTIDE SEQUENCE [LARGE SCALE GENOMIC DNA]</scope>
    <source>
        <strain evidence="2">ISS470</strain>
    </source>
</reference>
<evidence type="ECO:0000256" key="1">
    <source>
        <dbReference type="SAM" id="Phobius"/>
    </source>
</evidence>
<organism evidence="2 3">
    <name type="scientific">Trichinella pseudospiralis</name>
    <name type="common">Parasitic roundworm</name>
    <dbReference type="NCBI Taxonomy" id="6337"/>
    <lineage>
        <taxon>Eukaryota</taxon>
        <taxon>Metazoa</taxon>
        <taxon>Ecdysozoa</taxon>
        <taxon>Nematoda</taxon>
        <taxon>Enoplea</taxon>
        <taxon>Dorylaimia</taxon>
        <taxon>Trichinellida</taxon>
        <taxon>Trichinellidae</taxon>
        <taxon>Trichinella</taxon>
    </lineage>
</organism>
<comment type="caution">
    <text evidence="2">The sequence shown here is derived from an EMBL/GenBank/DDBJ whole genome shotgun (WGS) entry which is preliminary data.</text>
</comment>
<name>A0A0V1G206_TRIPS</name>
<sequence length="142" mass="16260">MCAKICPRYQKRCLNIVILSHAVLYSCSHVLINQLNCCPFIIEAHHPNKLWTQHASLVEQVQALHAQLRRKPLRKPTILASAVGGLPESKHLDVEIHEEDCKAVTANKREKNYVAPMKTTVWYVVLAFTPSFYFLLLLHSFN</sequence>
<dbReference type="PROSITE" id="PS51257">
    <property type="entry name" value="PROKAR_LIPOPROTEIN"/>
    <property type="match status" value="1"/>
</dbReference>
<protein>
    <submittedName>
        <fullName evidence="2">Uncharacterized protein</fullName>
    </submittedName>
</protein>
<keyword evidence="1" id="KW-1133">Transmembrane helix</keyword>
<dbReference type="AlphaFoldDB" id="A0A0V1G206"/>
<keyword evidence="1" id="KW-0472">Membrane</keyword>